<feature type="region of interest" description="Disordered" evidence="1">
    <location>
        <begin position="392"/>
        <end position="441"/>
    </location>
</feature>
<feature type="region of interest" description="Disordered" evidence="1">
    <location>
        <begin position="453"/>
        <end position="502"/>
    </location>
</feature>
<feature type="compositionally biased region" description="Polar residues" evidence="1">
    <location>
        <begin position="262"/>
        <end position="272"/>
    </location>
</feature>
<dbReference type="InterPro" id="IPR040256">
    <property type="entry name" value="At4g02000-like"/>
</dbReference>
<dbReference type="Proteomes" id="UP000032141">
    <property type="component" value="Chromosome C4"/>
</dbReference>
<feature type="region of interest" description="Disordered" evidence="1">
    <location>
        <begin position="1"/>
        <end position="25"/>
    </location>
</feature>
<feature type="domain" description="Zinc knuckle CX2CX4HX4C" evidence="3">
    <location>
        <begin position="173"/>
        <end position="216"/>
    </location>
</feature>
<feature type="region of interest" description="Disordered" evidence="1">
    <location>
        <begin position="329"/>
        <end position="365"/>
    </location>
</feature>
<feature type="compositionally biased region" description="Pro residues" evidence="1">
    <location>
        <begin position="16"/>
        <end position="25"/>
    </location>
</feature>
<dbReference type="InterPro" id="IPR025836">
    <property type="entry name" value="Zn_knuckle_CX2CX4HX4C"/>
</dbReference>
<evidence type="ECO:0000259" key="3">
    <source>
        <dbReference type="Pfam" id="PF14392"/>
    </source>
</evidence>
<feature type="compositionally biased region" description="Basic and acidic residues" evidence="1">
    <location>
        <begin position="1"/>
        <end position="12"/>
    </location>
</feature>
<dbReference type="EnsemblPlants" id="Bo4g176470.1">
    <property type="protein sequence ID" value="Bo4g176470.1"/>
    <property type="gene ID" value="Bo4g176470"/>
</dbReference>
<feature type="compositionally biased region" description="Basic and acidic residues" evidence="1">
    <location>
        <begin position="240"/>
        <end position="261"/>
    </location>
</feature>
<dbReference type="Pfam" id="PF14111">
    <property type="entry name" value="DUF4283"/>
    <property type="match status" value="1"/>
</dbReference>
<proteinExistence type="predicted"/>
<dbReference type="Pfam" id="PF14392">
    <property type="entry name" value="zf-CCHC_4"/>
    <property type="match status" value="1"/>
</dbReference>
<reference evidence="4" key="2">
    <citation type="submission" date="2015-03" db="UniProtKB">
        <authorList>
            <consortium name="EnsemblPlants"/>
        </authorList>
    </citation>
    <scope>IDENTIFICATION</scope>
</reference>
<evidence type="ECO:0000259" key="2">
    <source>
        <dbReference type="Pfam" id="PF14111"/>
    </source>
</evidence>
<evidence type="ECO:0000256" key="1">
    <source>
        <dbReference type="SAM" id="MobiDB-lite"/>
    </source>
</evidence>
<protein>
    <recommendedName>
        <fullName evidence="6">DUF4283 domain-containing protein</fullName>
    </recommendedName>
</protein>
<dbReference type="InterPro" id="IPR025558">
    <property type="entry name" value="DUF4283"/>
</dbReference>
<feature type="region of interest" description="Disordered" evidence="1">
    <location>
        <begin position="240"/>
        <end position="303"/>
    </location>
</feature>
<dbReference type="eggNOG" id="KOG1075">
    <property type="taxonomic scope" value="Eukaryota"/>
</dbReference>
<accession>A0A0D3C3H5</accession>
<evidence type="ECO:0000313" key="4">
    <source>
        <dbReference type="EnsemblPlants" id="Bo4g176470.1"/>
    </source>
</evidence>
<feature type="domain" description="DUF4283" evidence="2">
    <location>
        <begin position="38"/>
        <end position="118"/>
    </location>
</feature>
<dbReference type="Gramene" id="Bo4g176470.1">
    <property type="protein sequence ID" value="Bo4g176470.1"/>
    <property type="gene ID" value="Bo4g176470"/>
</dbReference>
<feature type="compositionally biased region" description="Low complexity" evidence="1">
    <location>
        <begin position="478"/>
        <end position="488"/>
    </location>
</feature>
<evidence type="ECO:0008006" key="6">
    <source>
        <dbReference type="Google" id="ProtNLM"/>
    </source>
</evidence>
<dbReference type="AlphaFoldDB" id="A0A0D3C3H5"/>
<dbReference type="HOGENOM" id="CLU_035555_0_0_1"/>
<dbReference type="PANTHER" id="PTHR31286:SF163">
    <property type="entry name" value="ZINC KNUCKLE CX2CX4HX4C DOMAIN-CONTAINING PROTEIN"/>
    <property type="match status" value="1"/>
</dbReference>
<reference evidence="4 5" key="1">
    <citation type="journal article" date="2014" name="Genome Biol.">
        <title>Transcriptome and methylome profiling reveals relics of genome dominance in the mesopolyploid Brassica oleracea.</title>
        <authorList>
            <person name="Parkin I.A."/>
            <person name="Koh C."/>
            <person name="Tang H."/>
            <person name="Robinson S.J."/>
            <person name="Kagale S."/>
            <person name="Clarke W.E."/>
            <person name="Town C.D."/>
            <person name="Nixon J."/>
            <person name="Krishnakumar V."/>
            <person name="Bidwell S.L."/>
            <person name="Denoeud F."/>
            <person name="Belcram H."/>
            <person name="Links M.G."/>
            <person name="Just J."/>
            <person name="Clarke C."/>
            <person name="Bender T."/>
            <person name="Huebert T."/>
            <person name="Mason A.S."/>
            <person name="Pires J.C."/>
            <person name="Barker G."/>
            <person name="Moore J."/>
            <person name="Walley P.G."/>
            <person name="Manoli S."/>
            <person name="Batley J."/>
            <person name="Edwards D."/>
            <person name="Nelson M.N."/>
            <person name="Wang X."/>
            <person name="Paterson A.H."/>
            <person name="King G."/>
            <person name="Bancroft I."/>
            <person name="Chalhoub B."/>
            <person name="Sharpe A.G."/>
        </authorList>
    </citation>
    <scope>NUCLEOTIDE SEQUENCE</scope>
    <source>
        <strain evidence="4 5">cv. TO1000</strain>
    </source>
</reference>
<keyword evidence="5" id="KW-1185">Reference proteome</keyword>
<sequence length="523" mass="59410">MARRYSRSEKGKWQAPPEPPTKRPPVRIPANDCDDLIEANRLTVIGRLTNPMVQKPRAVIDFMAQVWNLEGRLEGRILGLDKFQVNFRTEENLLQVLEKGPYHYKRWMLLLQRWEPTVSDQFPSSISFNVKIHGIPLQYWSEGTIRTIGQELGPCVIRDVKEAKIWVEVNGLQPLVMKMEIELPTDDITEVEFEYIKIEKHCFTCFFLFHEEADCLQRPQNAPPKKRMLGITQSIALQRIEAEKRRHDDRRGYRRPEESRPITRTPTAGYSQTRRDRSSEAPNMQYRVVEKSRHSSGSSAPHHNPIVQSVVAASTGIIPIVQTEVHQQNLTPTRNVRDRLSDPVGETVTQAPAPHLEITPARNLQSRIEIPGASREGTHSGSHERRSALERLAEEKLRKPPNFESGRLQEPSDHMETEEQLAPANISATTRSNNPIAGTSRRVGHSIPIAAQSKTAGKRKVPAKKRIARSPRQTLVQRRSTTSSSSTTARRRLVGNGDTTLPYNKAVTTNVQPMKRGHFTSPR</sequence>
<organism evidence="4 5">
    <name type="scientific">Brassica oleracea var. oleracea</name>
    <dbReference type="NCBI Taxonomy" id="109376"/>
    <lineage>
        <taxon>Eukaryota</taxon>
        <taxon>Viridiplantae</taxon>
        <taxon>Streptophyta</taxon>
        <taxon>Embryophyta</taxon>
        <taxon>Tracheophyta</taxon>
        <taxon>Spermatophyta</taxon>
        <taxon>Magnoliopsida</taxon>
        <taxon>eudicotyledons</taxon>
        <taxon>Gunneridae</taxon>
        <taxon>Pentapetalae</taxon>
        <taxon>rosids</taxon>
        <taxon>malvids</taxon>
        <taxon>Brassicales</taxon>
        <taxon>Brassicaceae</taxon>
        <taxon>Brassiceae</taxon>
        <taxon>Brassica</taxon>
    </lineage>
</organism>
<feature type="compositionally biased region" description="Polar residues" evidence="1">
    <location>
        <begin position="426"/>
        <end position="437"/>
    </location>
</feature>
<name>A0A0D3C3H5_BRAOL</name>
<dbReference type="PANTHER" id="PTHR31286">
    <property type="entry name" value="GLYCINE-RICH CELL WALL STRUCTURAL PROTEIN 1.8-LIKE"/>
    <property type="match status" value="1"/>
</dbReference>
<feature type="compositionally biased region" description="Basic residues" evidence="1">
    <location>
        <begin position="456"/>
        <end position="469"/>
    </location>
</feature>
<evidence type="ECO:0000313" key="5">
    <source>
        <dbReference type="Proteomes" id="UP000032141"/>
    </source>
</evidence>